<dbReference type="CDD" id="cd08189">
    <property type="entry name" value="Fe-ADH-like"/>
    <property type="match status" value="1"/>
</dbReference>
<sequence>MALRSVSKFLPWREPKVFSGYNSINQLVPFLVENDLHRLLVVTDKGISKIGLMSNLLEQMKDKQIAAFIYDDTVPNPTITNIEESYTMYKENQCQAIIAFGGGSPIDCAKAVLAKLAKPNQSIANMRGLMKIRKRESFLIAVPTTAGTGSEATLAAVISDPSNQEKYPLMDPVLIPDVAVLDPLLTKNLPPHLTATTGMDALTHAIEVYIGNNMTNETREASRKAIQLVFENIYIAYKDGSNLEARKNMLEASYLAGFAFTRSYVGNVHAIAHTLGAFYNTPHGLANAIILPHVLQYYREIVYERLAELSDLIKVSEQTEPIDEKANRFIKEIKRLNQRMELPDHLPEIRDEDLPQMIARAHREANPLYPVPKVFTKKDFEQVYKMIRG</sequence>
<evidence type="ECO:0000259" key="5">
    <source>
        <dbReference type="Pfam" id="PF25137"/>
    </source>
</evidence>
<feature type="domain" description="Alcohol dehydrogenase iron-type/glycerol dehydrogenase GldA" evidence="4">
    <location>
        <begin position="16"/>
        <end position="183"/>
    </location>
</feature>
<name>A0ABS6GRM0_9BACI</name>
<evidence type="ECO:0000259" key="4">
    <source>
        <dbReference type="Pfam" id="PF00465"/>
    </source>
</evidence>
<dbReference type="InterPro" id="IPR018211">
    <property type="entry name" value="ADH_Fe_CS"/>
</dbReference>
<feature type="domain" description="Fe-containing alcohol dehydrogenase-like C-terminal" evidence="5">
    <location>
        <begin position="194"/>
        <end position="385"/>
    </location>
</feature>
<dbReference type="PANTHER" id="PTHR11496:SF102">
    <property type="entry name" value="ALCOHOL DEHYDROGENASE 4"/>
    <property type="match status" value="1"/>
</dbReference>
<gene>
    <name evidence="6" type="ORF">KQ486_09830</name>
</gene>
<dbReference type="PANTHER" id="PTHR11496">
    <property type="entry name" value="ALCOHOL DEHYDROGENASE"/>
    <property type="match status" value="1"/>
</dbReference>
<dbReference type="InterPro" id="IPR039697">
    <property type="entry name" value="Alcohol_dehydrogenase_Fe"/>
</dbReference>
<dbReference type="Proteomes" id="UP000812672">
    <property type="component" value="Unassembled WGS sequence"/>
</dbReference>
<organism evidence="6 7">
    <name type="scientific">Allobacillus halotolerans</name>
    <dbReference type="NCBI Taxonomy" id="570278"/>
    <lineage>
        <taxon>Bacteria</taxon>
        <taxon>Bacillati</taxon>
        <taxon>Bacillota</taxon>
        <taxon>Bacilli</taxon>
        <taxon>Bacillales</taxon>
        <taxon>Bacillaceae</taxon>
        <taxon>Allobacillus</taxon>
    </lineage>
</organism>
<dbReference type="InterPro" id="IPR056798">
    <property type="entry name" value="ADH_Fe_C"/>
</dbReference>
<dbReference type="InterPro" id="IPR001670">
    <property type="entry name" value="ADH_Fe/GldA"/>
</dbReference>
<evidence type="ECO:0000313" key="6">
    <source>
        <dbReference type="EMBL" id="MBU6081309.1"/>
    </source>
</evidence>
<comment type="similarity">
    <text evidence="1">Belongs to the iron-containing alcohol dehydrogenase family.</text>
</comment>
<dbReference type="PROSITE" id="PS00060">
    <property type="entry name" value="ADH_IRON_2"/>
    <property type="match status" value="1"/>
</dbReference>
<evidence type="ECO:0000256" key="2">
    <source>
        <dbReference type="ARBA" id="ARBA00023002"/>
    </source>
</evidence>
<evidence type="ECO:0000256" key="3">
    <source>
        <dbReference type="ARBA" id="ARBA00023027"/>
    </source>
</evidence>
<dbReference type="Pfam" id="PF00465">
    <property type="entry name" value="Fe-ADH"/>
    <property type="match status" value="1"/>
</dbReference>
<dbReference type="EMBL" id="JAHLZF010000014">
    <property type="protein sequence ID" value="MBU6081309.1"/>
    <property type="molecule type" value="Genomic_DNA"/>
</dbReference>
<keyword evidence="7" id="KW-1185">Reference proteome</keyword>
<dbReference type="Pfam" id="PF25137">
    <property type="entry name" value="ADH_Fe_C"/>
    <property type="match status" value="1"/>
</dbReference>
<reference evidence="6 7" key="1">
    <citation type="journal article" date="2011" name="Int. J. Syst. Evol. Microbiol.">
        <title>Allobacillus halotolerans gen. nov., sp. nov. isolated from shrimp paste.</title>
        <authorList>
            <person name="Sheu S.Y."/>
            <person name="Arun A.B."/>
            <person name="Jiang S.R."/>
            <person name="Young C.C."/>
            <person name="Chen W.M."/>
        </authorList>
    </citation>
    <scope>NUCLEOTIDE SEQUENCE [LARGE SCALE GENOMIC DNA]</scope>
    <source>
        <strain evidence="6 7">LMG 24826</strain>
    </source>
</reference>
<evidence type="ECO:0000256" key="1">
    <source>
        <dbReference type="ARBA" id="ARBA00007358"/>
    </source>
</evidence>
<dbReference type="PROSITE" id="PS00913">
    <property type="entry name" value="ADH_IRON_1"/>
    <property type="match status" value="1"/>
</dbReference>
<comment type="caution">
    <text evidence="6">The sequence shown here is derived from an EMBL/GenBank/DDBJ whole genome shotgun (WGS) entry which is preliminary data.</text>
</comment>
<protein>
    <submittedName>
        <fullName evidence="6">Iron-containing alcohol dehydrogenase</fullName>
    </submittedName>
</protein>
<evidence type="ECO:0000313" key="7">
    <source>
        <dbReference type="Proteomes" id="UP000812672"/>
    </source>
</evidence>
<keyword evidence="2" id="KW-0560">Oxidoreductase</keyword>
<keyword evidence="3" id="KW-0520">NAD</keyword>
<accession>A0ABS6GRM0</accession>
<proteinExistence type="inferred from homology"/>